<sequence>MLFINTRPQDRAEKLSHTLRMAQIPVLDFPLLELVARPWSAALSELYQQLLAAQVIVVVSPTAVQVGMDYLKQASIDVDELRHIQWIAVGETTAQALATYGITAEVPFVETSEGMLQLPMLKSMNAGTCIAFWRGEGGRPFMMDQLKQQGMHILNFILYERRCPLLTQQNLPDALSLLEQEQQYAMVVSSEASWLNWIKLMQGQDAIIAKGHYFVLGERLYQVVSDYKKNQSACFNITRLPDLKTDSILQQIVVVQGNT</sequence>
<evidence type="ECO:0000256" key="8">
    <source>
        <dbReference type="ARBA" id="ARBA00048617"/>
    </source>
</evidence>
<evidence type="ECO:0000256" key="9">
    <source>
        <dbReference type="RuleBase" id="RU366031"/>
    </source>
</evidence>
<evidence type="ECO:0000256" key="1">
    <source>
        <dbReference type="ARBA" id="ARBA00004772"/>
    </source>
</evidence>
<feature type="domain" description="Tetrapyrrole biosynthesis uroporphyrinogen III synthase" evidence="10">
    <location>
        <begin position="14"/>
        <end position="227"/>
    </location>
</feature>
<dbReference type="Pfam" id="PF02602">
    <property type="entry name" value="HEM4"/>
    <property type="match status" value="1"/>
</dbReference>
<gene>
    <name evidence="11" type="ORF">E0H85_09230</name>
</gene>
<keyword evidence="4 9" id="KW-0456">Lyase</keyword>
<dbReference type="CDD" id="cd06578">
    <property type="entry name" value="HemD"/>
    <property type="match status" value="1"/>
</dbReference>
<dbReference type="RefSeq" id="WP_131271291.1">
    <property type="nucleotide sequence ID" value="NZ_SJOA01000010.1"/>
</dbReference>
<dbReference type="Proteomes" id="UP000291380">
    <property type="component" value="Unassembled WGS sequence"/>
</dbReference>
<dbReference type="EMBL" id="SJOA01000010">
    <property type="protein sequence ID" value="TCB58759.1"/>
    <property type="molecule type" value="Genomic_DNA"/>
</dbReference>
<dbReference type="InterPro" id="IPR003754">
    <property type="entry name" value="4pyrrol_synth_uPrphyn_synth"/>
</dbReference>
<organism evidence="11 12">
    <name type="scientific">Acinetobacter terrae</name>
    <dbReference type="NCBI Taxonomy" id="2731247"/>
    <lineage>
        <taxon>Bacteria</taxon>
        <taxon>Pseudomonadati</taxon>
        <taxon>Pseudomonadota</taxon>
        <taxon>Gammaproteobacteria</taxon>
        <taxon>Moraxellales</taxon>
        <taxon>Moraxellaceae</taxon>
        <taxon>Acinetobacter</taxon>
        <taxon>Acinetobacter Taxon 24</taxon>
    </lineage>
</organism>
<dbReference type="OrthoDB" id="9787650at2"/>
<dbReference type="Gene3D" id="3.40.50.10090">
    <property type="match status" value="2"/>
</dbReference>
<dbReference type="PANTHER" id="PTHR38042:SF1">
    <property type="entry name" value="UROPORPHYRINOGEN-III SYNTHASE, CHLOROPLASTIC"/>
    <property type="match status" value="1"/>
</dbReference>
<comment type="caution">
    <text evidence="11">The sequence shown here is derived from an EMBL/GenBank/DDBJ whole genome shotgun (WGS) entry which is preliminary data.</text>
</comment>
<comment type="catalytic activity">
    <reaction evidence="8 9">
        <text>hydroxymethylbilane = uroporphyrinogen III + H2O</text>
        <dbReference type="Rhea" id="RHEA:18965"/>
        <dbReference type="ChEBI" id="CHEBI:15377"/>
        <dbReference type="ChEBI" id="CHEBI:57308"/>
        <dbReference type="ChEBI" id="CHEBI:57845"/>
        <dbReference type="EC" id="4.2.1.75"/>
    </reaction>
</comment>
<name>A0A4R0ELS7_9GAMM</name>
<reference evidence="11 12" key="1">
    <citation type="submission" date="2019-02" db="EMBL/GenBank/DDBJ databases">
        <title>High diversity of culturable Acinetobacter species in natural soil and water ecosystems.</title>
        <authorList>
            <person name="Radolfova-Krizova L."/>
            <person name="Nemec A."/>
        </authorList>
    </citation>
    <scope>NUCLEOTIDE SEQUENCE [LARGE SCALE GENOMIC DNA]</scope>
    <source>
        <strain evidence="11 12">ANC 4281</strain>
    </source>
</reference>
<evidence type="ECO:0000313" key="11">
    <source>
        <dbReference type="EMBL" id="TCB58759.1"/>
    </source>
</evidence>
<evidence type="ECO:0000256" key="2">
    <source>
        <dbReference type="ARBA" id="ARBA00008133"/>
    </source>
</evidence>
<dbReference type="AlphaFoldDB" id="A0A4R0ELS7"/>
<evidence type="ECO:0000259" key="10">
    <source>
        <dbReference type="Pfam" id="PF02602"/>
    </source>
</evidence>
<evidence type="ECO:0000313" key="12">
    <source>
        <dbReference type="Proteomes" id="UP000291380"/>
    </source>
</evidence>
<protein>
    <recommendedName>
        <fullName evidence="7 9">Uroporphyrinogen-III synthase</fullName>
        <ecNumber evidence="3 9">4.2.1.75</ecNumber>
    </recommendedName>
</protein>
<dbReference type="InterPro" id="IPR039793">
    <property type="entry name" value="UROS/Hem4"/>
</dbReference>
<keyword evidence="5 9" id="KW-0627">Porphyrin biosynthesis</keyword>
<dbReference type="GO" id="GO:0006782">
    <property type="term" value="P:protoporphyrinogen IX biosynthetic process"/>
    <property type="evidence" value="ECO:0007669"/>
    <property type="project" value="UniProtKB-UniRule"/>
</dbReference>
<comment type="similarity">
    <text evidence="2 9">Belongs to the uroporphyrinogen-III synthase family.</text>
</comment>
<dbReference type="EC" id="4.2.1.75" evidence="3 9"/>
<evidence type="ECO:0000256" key="6">
    <source>
        <dbReference type="ARBA" id="ARBA00037589"/>
    </source>
</evidence>
<dbReference type="GO" id="GO:0004852">
    <property type="term" value="F:uroporphyrinogen-III synthase activity"/>
    <property type="evidence" value="ECO:0007669"/>
    <property type="project" value="UniProtKB-UniRule"/>
</dbReference>
<dbReference type="InterPro" id="IPR036108">
    <property type="entry name" value="4pyrrol_syn_uPrphyn_synt_sf"/>
</dbReference>
<comment type="function">
    <text evidence="6 9">Catalyzes cyclization of the linear tetrapyrrole, hydroxymethylbilane, to the macrocyclic uroporphyrinogen III.</text>
</comment>
<comment type="pathway">
    <text evidence="1 9">Porphyrin-containing compound metabolism; protoporphyrin-IX biosynthesis; coproporphyrinogen-III from 5-aminolevulinate: step 3/4.</text>
</comment>
<evidence type="ECO:0000256" key="7">
    <source>
        <dbReference type="ARBA" id="ARBA00040167"/>
    </source>
</evidence>
<evidence type="ECO:0000256" key="4">
    <source>
        <dbReference type="ARBA" id="ARBA00023239"/>
    </source>
</evidence>
<proteinExistence type="inferred from homology"/>
<accession>A0A4R0ELS7</accession>
<dbReference type="SUPFAM" id="SSF69618">
    <property type="entry name" value="HemD-like"/>
    <property type="match status" value="1"/>
</dbReference>
<dbReference type="PANTHER" id="PTHR38042">
    <property type="entry name" value="UROPORPHYRINOGEN-III SYNTHASE, CHLOROPLASTIC"/>
    <property type="match status" value="1"/>
</dbReference>
<dbReference type="UniPathway" id="UPA00251">
    <property type="reaction ID" value="UER00320"/>
</dbReference>
<dbReference type="GO" id="GO:0006780">
    <property type="term" value="P:uroporphyrinogen III biosynthetic process"/>
    <property type="evidence" value="ECO:0007669"/>
    <property type="project" value="UniProtKB-UniRule"/>
</dbReference>
<evidence type="ECO:0000256" key="5">
    <source>
        <dbReference type="ARBA" id="ARBA00023244"/>
    </source>
</evidence>
<evidence type="ECO:0000256" key="3">
    <source>
        <dbReference type="ARBA" id="ARBA00013109"/>
    </source>
</evidence>